<keyword evidence="5" id="KW-1185">Reference proteome</keyword>
<dbReference type="Pfam" id="PF00130">
    <property type="entry name" value="C1_1"/>
    <property type="match status" value="1"/>
</dbReference>
<protein>
    <submittedName>
        <fullName evidence="6">Kinase suppressor of Ras A-like</fullName>
    </submittedName>
</protein>
<proteinExistence type="predicted"/>
<feature type="region of interest" description="Disordered" evidence="3">
    <location>
        <begin position="226"/>
        <end position="248"/>
    </location>
</feature>
<sequence length="248" mass="27247">MHVARFFSRRTKKKPEELWLGRSLEALSQHTIDGSTGSRGQSGHSSPSVSSPARSPPGGSESGDSVVVPKSPRTPTCPVIGSMGHSIQHRFVNAIEMPPCPCDHCGKPVMFRGKRCKECKRKFHKQCALRATPSCGLPDGLVNHFKQVQFSFSGGEENPSPVAAACSLAVLPPVAGHVRQGRHQGHRPTVSVSVSAFQELLMLCWSYKEEERPDFTWLQKHLEKLPKKRLARSPSHPVKLSRSAESVF</sequence>
<dbReference type="InterPro" id="IPR046349">
    <property type="entry name" value="C1-like_sf"/>
</dbReference>
<keyword evidence="1" id="KW-0479">Metal-binding</keyword>
<evidence type="ECO:0000313" key="6">
    <source>
        <dbReference type="RefSeq" id="XP_014664876.1"/>
    </source>
</evidence>
<reference evidence="6" key="1">
    <citation type="submission" date="2025-08" db="UniProtKB">
        <authorList>
            <consortium name="RefSeq"/>
        </authorList>
    </citation>
    <scope>IDENTIFICATION</scope>
</reference>
<dbReference type="Gene3D" id="3.30.60.20">
    <property type="match status" value="1"/>
</dbReference>
<dbReference type="CDD" id="cd20812">
    <property type="entry name" value="C1_KSR"/>
    <property type="match status" value="1"/>
</dbReference>
<dbReference type="PROSITE" id="PS50081">
    <property type="entry name" value="ZF_DAG_PE_2"/>
    <property type="match status" value="1"/>
</dbReference>
<evidence type="ECO:0000313" key="5">
    <source>
        <dbReference type="Proteomes" id="UP000695022"/>
    </source>
</evidence>
<feature type="region of interest" description="Disordered" evidence="3">
    <location>
        <begin position="30"/>
        <end position="76"/>
    </location>
</feature>
<dbReference type="Proteomes" id="UP000695022">
    <property type="component" value="Unplaced"/>
</dbReference>
<feature type="domain" description="Phorbol-ester/DAG-type" evidence="4">
    <location>
        <begin position="88"/>
        <end position="135"/>
    </location>
</feature>
<evidence type="ECO:0000259" key="4">
    <source>
        <dbReference type="PROSITE" id="PS50081"/>
    </source>
</evidence>
<dbReference type="GeneID" id="106807128"/>
<name>A0ABM1DY55_PRICU</name>
<evidence type="ECO:0000256" key="3">
    <source>
        <dbReference type="SAM" id="MobiDB-lite"/>
    </source>
</evidence>
<accession>A0ABM1DY55</accession>
<feature type="compositionally biased region" description="Low complexity" evidence="3">
    <location>
        <begin position="38"/>
        <end position="63"/>
    </location>
</feature>
<gene>
    <name evidence="6" type="primary">LOC106807128</name>
</gene>
<organism evidence="5 6">
    <name type="scientific">Priapulus caudatus</name>
    <name type="common">Priapulid worm</name>
    <dbReference type="NCBI Taxonomy" id="37621"/>
    <lineage>
        <taxon>Eukaryota</taxon>
        <taxon>Metazoa</taxon>
        <taxon>Ecdysozoa</taxon>
        <taxon>Scalidophora</taxon>
        <taxon>Priapulida</taxon>
        <taxon>Priapulimorpha</taxon>
        <taxon>Priapulimorphida</taxon>
        <taxon>Priapulidae</taxon>
        <taxon>Priapulus</taxon>
    </lineage>
</organism>
<evidence type="ECO:0000256" key="2">
    <source>
        <dbReference type="ARBA" id="ARBA00022833"/>
    </source>
</evidence>
<dbReference type="SUPFAM" id="SSF57889">
    <property type="entry name" value="Cysteine-rich domain"/>
    <property type="match status" value="1"/>
</dbReference>
<evidence type="ECO:0000256" key="1">
    <source>
        <dbReference type="ARBA" id="ARBA00022723"/>
    </source>
</evidence>
<dbReference type="InterPro" id="IPR002219">
    <property type="entry name" value="PKC_DAG/PE"/>
</dbReference>
<dbReference type="SMART" id="SM00109">
    <property type="entry name" value="C1"/>
    <property type="match status" value="1"/>
</dbReference>
<dbReference type="PROSITE" id="PS00479">
    <property type="entry name" value="ZF_DAG_PE_1"/>
    <property type="match status" value="1"/>
</dbReference>
<keyword evidence="2" id="KW-0862">Zinc</keyword>
<dbReference type="RefSeq" id="XP_014664876.1">
    <property type="nucleotide sequence ID" value="XM_014809390.1"/>
</dbReference>